<keyword evidence="1" id="KW-1133">Transmembrane helix</keyword>
<sequence length="155" mass="18316">MEMHLTSIYTLTNMNDVLIVTITINLELSKLRNILAKHFIFFYILTSRLYYRMPLMLRAYRHNELDVVLVNVNSEIDVTTSADQSAWHILYKVICIIKEQPEGSAFLMIQRFAVRASILRSAQLYWFLNRIEIRHNCTENIFKEMIQIAQGCRIN</sequence>
<evidence type="ECO:0000256" key="1">
    <source>
        <dbReference type="SAM" id="Phobius"/>
    </source>
</evidence>
<keyword evidence="1" id="KW-0472">Membrane</keyword>
<keyword evidence="3" id="KW-1185">Reference proteome</keyword>
<proteinExistence type="predicted"/>
<dbReference type="EnsemblMetazoa" id="GPAI042422-RA">
    <property type="protein sequence ID" value="GPAI042422-PA"/>
    <property type="gene ID" value="GPAI042422"/>
</dbReference>
<protein>
    <submittedName>
        <fullName evidence="2">Uncharacterized protein</fullName>
    </submittedName>
</protein>
<evidence type="ECO:0000313" key="3">
    <source>
        <dbReference type="Proteomes" id="UP000092445"/>
    </source>
</evidence>
<feature type="transmembrane region" description="Helical" evidence="1">
    <location>
        <begin position="34"/>
        <end position="51"/>
    </location>
</feature>
<keyword evidence="1" id="KW-0812">Transmembrane</keyword>
<reference evidence="3" key="1">
    <citation type="submission" date="2014-03" db="EMBL/GenBank/DDBJ databases">
        <authorList>
            <person name="Aksoy S."/>
            <person name="Warren W."/>
            <person name="Wilson R.K."/>
        </authorList>
    </citation>
    <scope>NUCLEOTIDE SEQUENCE [LARGE SCALE GENOMIC DNA]</scope>
    <source>
        <strain evidence="3">IAEA</strain>
    </source>
</reference>
<dbReference type="VEuPathDB" id="VectorBase:GPAI042422"/>
<dbReference type="Proteomes" id="UP000092445">
    <property type="component" value="Unassembled WGS sequence"/>
</dbReference>
<reference evidence="2" key="2">
    <citation type="submission" date="2020-05" db="UniProtKB">
        <authorList>
            <consortium name="EnsemblMetazoa"/>
        </authorList>
    </citation>
    <scope>IDENTIFICATION</scope>
    <source>
        <strain evidence="2">IAEA</strain>
    </source>
</reference>
<evidence type="ECO:0000313" key="2">
    <source>
        <dbReference type="EnsemblMetazoa" id="GPAI042422-PA"/>
    </source>
</evidence>
<name>A0A1B0ADQ9_GLOPL</name>
<accession>A0A1B0ADQ9</accession>
<dbReference type="AlphaFoldDB" id="A0A1B0ADQ9"/>
<organism evidence="2 3">
    <name type="scientific">Glossina pallidipes</name>
    <name type="common">Tsetse fly</name>
    <dbReference type="NCBI Taxonomy" id="7398"/>
    <lineage>
        <taxon>Eukaryota</taxon>
        <taxon>Metazoa</taxon>
        <taxon>Ecdysozoa</taxon>
        <taxon>Arthropoda</taxon>
        <taxon>Hexapoda</taxon>
        <taxon>Insecta</taxon>
        <taxon>Pterygota</taxon>
        <taxon>Neoptera</taxon>
        <taxon>Endopterygota</taxon>
        <taxon>Diptera</taxon>
        <taxon>Brachycera</taxon>
        <taxon>Muscomorpha</taxon>
        <taxon>Hippoboscoidea</taxon>
        <taxon>Glossinidae</taxon>
        <taxon>Glossina</taxon>
    </lineage>
</organism>